<dbReference type="EMBL" id="CAKLPY010000001">
    <property type="protein sequence ID" value="CAH0995420.1"/>
    <property type="molecule type" value="Genomic_DNA"/>
</dbReference>
<evidence type="ECO:0000256" key="1">
    <source>
        <dbReference type="ARBA" id="ARBA00023002"/>
    </source>
</evidence>
<evidence type="ECO:0000313" key="7">
    <source>
        <dbReference type="Proteomes" id="UP000837932"/>
    </source>
</evidence>
<keyword evidence="3" id="KW-0862">Zinc</keyword>
<dbReference type="InterPro" id="IPR011057">
    <property type="entry name" value="Mss4-like_sf"/>
</dbReference>
<keyword evidence="1 3" id="KW-0560">Oxidoreductase</keyword>
<comment type="cofactor">
    <cofactor evidence="3">
        <name>Zn(2+)</name>
        <dbReference type="ChEBI" id="CHEBI:29105"/>
    </cofactor>
    <text evidence="3">Binds 1 zinc ion per subunit. The zinc ion is important for the structural integrity of the protein.</text>
</comment>
<feature type="binding site" evidence="3">
    <location>
        <position position="79"/>
    </location>
    <ligand>
        <name>Zn(2+)</name>
        <dbReference type="ChEBI" id="CHEBI:29105"/>
    </ligand>
</feature>
<comment type="catalytic activity">
    <reaction evidence="2 3">
        <text>L-methionyl-[protein] + [thioredoxin]-disulfide + H2O = L-methionyl-(R)-S-oxide-[protein] + [thioredoxin]-dithiol</text>
        <dbReference type="Rhea" id="RHEA:24164"/>
        <dbReference type="Rhea" id="RHEA-COMP:10698"/>
        <dbReference type="Rhea" id="RHEA-COMP:10700"/>
        <dbReference type="Rhea" id="RHEA-COMP:12313"/>
        <dbReference type="Rhea" id="RHEA-COMP:12314"/>
        <dbReference type="ChEBI" id="CHEBI:15377"/>
        <dbReference type="ChEBI" id="CHEBI:16044"/>
        <dbReference type="ChEBI" id="CHEBI:29950"/>
        <dbReference type="ChEBI" id="CHEBI:45764"/>
        <dbReference type="ChEBI" id="CHEBI:50058"/>
        <dbReference type="EC" id="1.8.4.12"/>
    </reaction>
</comment>
<dbReference type="Proteomes" id="UP000837932">
    <property type="component" value="Unassembled WGS sequence"/>
</dbReference>
<dbReference type="NCBIfam" id="TIGR00357">
    <property type="entry name" value="peptide-methionine (R)-S-oxide reductase MsrB"/>
    <property type="match status" value="1"/>
</dbReference>
<name>A0ABN8EV70_9BACT</name>
<feature type="signal peptide" evidence="4">
    <location>
        <begin position="1"/>
        <end position="20"/>
    </location>
</feature>
<evidence type="ECO:0000256" key="4">
    <source>
        <dbReference type="SAM" id="SignalP"/>
    </source>
</evidence>
<dbReference type="GO" id="GO:0033743">
    <property type="term" value="F:peptide-methionine (R)-S-oxide reductase activity"/>
    <property type="evidence" value="ECO:0007669"/>
    <property type="project" value="UniProtKB-EC"/>
</dbReference>
<dbReference type="RefSeq" id="WP_238805974.1">
    <property type="nucleotide sequence ID" value="NZ_CAKLPY010000001.1"/>
</dbReference>
<accession>A0ABN8EV70</accession>
<feature type="domain" description="MsrB" evidence="5">
    <location>
        <begin position="40"/>
        <end position="162"/>
    </location>
</feature>
<evidence type="ECO:0000256" key="2">
    <source>
        <dbReference type="ARBA" id="ARBA00048488"/>
    </source>
</evidence>
<reference evidence="6" key="1">
    <citation type="submission" date="2021-12" db="EMBL/GenBank/DDBJ databases">
        <authorList>
            <person name="Rodrigo-Torres L."/>
            <person name="Arahal R. D."/>
            <person name="Lucena T."/>
        </authorList>
    </citation>
    <scope>NUCLEOTIDE SEQUENCE</scope>
    <source>
        <strain evidence="6">CECT 8858</strain>
    </source>
</reference>
<feature type="binding site" evidence="3">
    <location>
        <position position="131"/>
    </location>
    <ligand>
        <name>Zn(2+)</name>
        <dbReference type="ChEBI" id="CHEBI:29105"/>
    </ligand>
</feature>
<gene>
    <name evidence="3 6" type="primary">msrB</name>
    <name evidence="6" type="ORF">EMA8858_01541</name>
</gene>
<evidence type="ECO:0000259" key="5">
    <source>
        <dbReference type="PROSITE" id="PS51790"/>
    </source>
</evidence>
<dbReference type="PROSITE" id="PS51257">
    <property type="entry name" value="PROKAR_LIPOPROTEIN"/>
    <property type="match status" value="1"/>
</dbReference>
<dbReference type="SUPFAM" id="SSF51316">
    <property type="entry name" value="Mss4-like"/>
    <property type="match status" value="1"/>
</dbReference>
<dbReference type="EC" id="1.8.4.12" evidence="3"/>
<organism evidence="6 7">
    <name type="scientific">Emticicia aquatica</name>
    <dbReference type="NCBI Taxonomy" id="1681835"/>
    <lineage>
        <taxon>Bacteria</taxon>
        <taxon>Pseudomonadati</taxon>
        <taxon>Bacteroidota</taxon>
        <taxon>Cytophagia</taxon>
        <taxon>Cytophagales</taxon>
        <taxon>Leadbetterellaceae</taxon>
        <taxon>Emticicia</taxon>
    </lineage>
</organism>
<dbReference type="Gene3D" id="2.170.150.20">
    <property type="entry name" value="Peptide methionine sulfoxide reductase"/>
    <property type="match status" value="1"/>
</dbReference>
<dbReference type="PROSITE" id="PS51790">
    <property type="entry name" value="MSRB"/>
    <property type="match status" value="1"/>
</dbReference>
<comment type="caution">
    <text evidence="6">The sequence shown here is derived from an EMBL/GenBank/DDBJ whole genome shotgun (WGS) entry which is preliminary data.</text>
</comment>
<evidence type="ECO:0000256" key="3">
    <source>
        <dbReference type="HAMAP-Rule" id="MF_01400"/>
    </source>
</evidence>
<dbReference type="Pfam" id="PF01641">
    <property type="entry name" value="SelR"/>
    <property type="match status" value="1"/>
</dbReference>
<keyword evidence="4" id="KW-0732">Signal</keyword>
<feature type="chain" id="PRO_5045313113" description="Peptide methionine sulfoxide reductase MsrB" evidence="4">
    <location>
        <begin position="21"/>
        <end position="162"/>
    </location>
</feature>
<proteinExistence type="inferred from homology"/>
<protein>
    <recommendedName>
        <fullName evidence="3">Peptide methionine sulfoxide reductase MsrB</fullName>
        <ecNumber evidence="3">1.8.4.12</ecNumber>
    </recommendedName>
    <alternativeName>
        <fullName evidence="3">Peptide-methionine (R)-S-oxide reductase</fullName>
    </alternativeName>
</protein>
<feature type="binding site" evidence="3">
    <location>
        <position position="82"/>
    </location>
    <ligand>
        <name>Zn(2+)</name>
        <dbReference type="ChEBI" id="CHEBI:29105"/>
    </ligand>
</feature>
<dbReference type="PANTHER" id="PTHR10173:SF52">
    <property type="entry name" value="METHIONINE-R-SULFOXIDE REDUCTASE B1"/>
    <property type="match status" value="1"/>
</dbReference>
<dbReference type="InterPro" id="IPR002579">
    <property type="entry name" value="Met_Sox_Rdtase_MsrB_dom"/>
</dbReference>
<sequence>MKKAILLLMPIVFLACQSYSQNGKSSKEADCKIEVIKKTDADWKKQLSAEQFYVARKAGTERAFSGIYWDNHEKGTYKCICCDFDLFTSDTKFESGTGWPSFWKPMNTCSVEERSDNAYGMVRTEVVCNRCKAHLGHVFEDGPKPTGLRYCLNSASLKFVKK</sequence>
<keyword evidence="3" id="KW-0479">Metal-binding</keyword>
<comment type="similarity">
    <text evidence="3">Belongs to the MsrB Met sulfoxide reductase family.</text>
</comment>
<dbReference type="PANTHER" id="PTHR10173">
    <property type="entry name" value="METHIONINE SULFOXIDE REDUCTASE"/>
    <property type="match status" value="1"/>
</dbReference>
<keyword evidence="7" id="KW-1185">Reference proteome</keyword>
<feature type="active site" description="Nucleophile" evidence="3">
    <location>
        <position position="151"/>
    </location>
</feature>
<feature type="binding site" evidence="3">
    <location>
        <position position="128"/>
    </location>
    <ligand>
        <name>Zn(2+)</name>
        <dbReference type="ChEBI" id="CHEBI:29105"/>
    </ligand>
</feature>
<dbReference type="InterPro" id="IPR028427">
    <property type="entry name" value="Met_Sox_Rdtase_MsrB"/>
</dbReference>
<dbReference type="HAMAP" id="MF_01400">
    <property type="entry name" value="MsrB"/>
    <property type="match status" value="1"/>
</dbReference>
<evidence type="ECO:0000313" key="6">
    <source>
        <dbReference type="EMBL" id="CAH0995420.1"/>
    </source>
</evidence>